<keyword evidence="2" id="KW-1185">Reference proteome</keyword>
<accession>A0AAV4J6A4</accession>
<reference evidence="1 2" key="1">
    <citation type="journal article" date="2021" name="Elife">
        <title>Chloroplast acquisition without the gene transfer in kleptoplastic sea slugs, Plakobranchus ocellatus.</title>
        <authorList>
            <person name="Maeda T."/>
            <person name="Takahashi S."/>
            <person name="Yoshida T."/>
            <person name="Shimamura S."/>
            <person name="Takaki Y."/>
            <person name="Nagai Y."/>
            <person name="Toyoda A."/>
            <person name="Suzuki Y."/>
            <person name="Arimoto A."/>
            <person name="Ishii H."/>
            <person name="Satoh N."/>
            <person name="Nishiyama T."/>
            <person name="Hasebe M."/>
            <person name="Maruyama T."/>
            <person name="Minagawa J."/>
            <person name="Obokata J."/>
            <person name="Shigenobu S."/>
        </authorList>
    </citation>
    <scope>NUCLEOTIDE SEQUENCE [LARGE SCALE GENOMIC DNA]</scope>
</reference>
<dbReference type="AlphaFoldDB" id="A0AAV4J6A4"/>
<dbReference type="EMBL" id="BMAT01002989">
    <property type="protein sequence ID" value="GFS18329.1"/>
    <property type="molecule type" value="Genomic_DNA"/>
</dbReference>
<gene>
    <name evidence="1" type="ORF">ElyMa_001519200</name>
</gene>
<dbReference type="Proteomes" id="UP000762676">
    <property type="component" value="Unassembled WGS sequence"/>
</dbReference>
<organism evidence="1 2">
    <name type="scientific">Elysia marginata</name>
    <dbReference type="NCBI Taxonomy" id="1093978"/>
    <lineage>
        <taxon>Eukaryota</taxon>
        <taxon>Metazoa</taxon>
        <taxon>Spiralia</taxon>
        <taxon>Lophotrochozoa</taxon>
        <taxon>Mollusca</taxon>
        <taxon>Gastropoda</taxon>
        <taxon>Heterobranchia</taxon>
        <taxon>Euthyneura</taxon>
        <taxon>Panpulmonata</taxon>
        <taxon>Sacoglossa</taxon>
        <taxon>Placobranchoidea</taxon>
        <taxon>Plakobranchidae</taxon>
        <taxon>Elysia</taxon>
    </lineage>
</organism>
<evidence type="ECO:0000313" key="1">
    <source>
        <dbReference type="EMBL" id="GFS18329.1"/>
    </source>
</evidence>
<evidence type="ECO:0000313" key="2">
    <source>
        <dbReference type="Proteomes" id="UP000762676"/>
    </source>
</evidence>
<comment type="caution">
    <text evidence="1">The sequence shown here is derived from an EMBL/GenBank/DDBJ whole genome shotgun (WGS) entry which is preliminary data.</text>
</comment>
<protein>
    <submittedName>
        <fullName evidence="1">Uncharacterized protein</fullName>
    </submittedName>
</protein>
<sequence length="85" mass="9415">MLSGWPRIERDGGALLMAYTLLQGEKGKEEEELITGAIKPPRLKRLKDTVTTFISTIAGIRNNMHTVRDSKDSKPALCTASSRSR</sequence>
<proteinExistence type="predicted"/>
<name>A0AAV4J6A4_9GAST</name>